<organism evidence="1 2">
    <name type="scientific">Hyalomma asiaticum</name>
    <name type="common">Tick</name>
    <dbReference type="NCBI Taxonomy" id="266040"/>
    <lineage>
        <taxon>Eukaryota</taxon>
        <taxon>Metazoa</taxon>
        <taxon>Ecdysozoa</taxon>
        <taxon>Arthropoda</taxon>
        <taxon>Chelicerata</taxon>
        <taxon>Arachnida</taxon>
        <taxon>Acari</taxon>
        <taxon>Parasitiformes</taxon>
        <taxon>Ixodida</taxon>
        <taxon>Ixodoidea</taxon>
        <taxon>Ixodidae</taxon>
        <taxon>Hyalomminae</taxon>
        <taxon>Hyalomma</taxon>
    </lineage>
</organism>
<gene>
    <name evidence="1" type="ORF">HPB50_008409</name>
</gene>
<dbReference type="EMBL" id="CM023488">
    <property type="protein sequence ID" value="KAH6923882.1"/>
    <property type="molecule type" value="Genomic_DNA"/>
</dbReference>
<evidence type="ECO:0000313" key="2">
    <source>
        <dbReference type="Proteomes" id="UP000821845"/>
    </source>
</evidence>
<name>A0ACB7RLR3_HYAAI</name>
<evidence type="ECO:0000313" key="1">
    <source>
        <dbReference type="EMBL" id="KAH6923882.1"/>
    </source>
</evidence>
<keyword evidence="2" id="KW-1185">Reference proteome</keyword>
<comment type="caution">
    <text evidence="1">The sequence shown here is derived from an EMBL/GenBank/DDBJ whole genome shotgun (WGS) entry which is preliminary data.</text>
</comment>
<sequence length="268" mass="29337">MVGLIPPGASPAMDPSTGAIPRRPRKRKVKALMLACPAICKPASMILLLFSRRRRKVKQTNTSLTLPSKRPKSLGQASTVGKTWAPESVRITEPSWSRTVRQPRPLLPTRIAPLEERTRSPEAINRAELKGRTDSDPLDIVRLVRRALQGSTKGGSARLVTLHHVTRCPARGFPGRELHVLLADRIPAPRAAGIQLPGPAFPMVCLIPPGASPAMDLSTRRYSLAPQEEEGQGEAVLRIDEHRQQQLAVPPASQLEGHHHPSRDGPER</sequence>
<dbReference type="Proteomes" id="UP000821845">
    <property type="component" value="Chromosome 8"/>
</dbReference>
<protein>
    <submittedName>
        <fullName evidence="1">Uncharacterized protein</fullName>
    </submittedName>
</protein>
<proteinExistence type="predicted"/>
<accession>A0ACB7RLR3</accession>
<reference evidence="1" key="1">
    <citation type="submission" date="2020-05" db="EMBL/GenBank/DDBJ databases">
        <title>Large-scale comparative analyses of tick genomes elucidate their genetic diversity and vector capacities.</title>
        <authorList>
            <person name="Jia N."/>
            <person name="Wang J."/>
            <person name="Shi W."/>
            <person name="Du L."/>
            <person name="Sun Y."/>
            <person name="Zhan W."/>
            <person name="Jiang J."/>
            <person name="Wang Q."/>
            <person name="Zhang B."/>
            <person name="Ji P."/>
            <person name="Sakyi L.B."/>
            <person name="Cui X."/>
            <person name="Yuan T."/>
            <person name="Jiang B."/>
            <person name="Yang W."/>
            <person name="Lam T.T.-Y."/>
            <person name="Chang Q."/>
            <person name="Ding S."/>
            <person name="Wang X."/>
            <person name="Zhu J."/>
            <person name="Ruan X."/>
            <person name="Zhao L."/>
            <person name="Wei J."/>
            <person name="Que T."/>
            <person name="Du C."/>
            <person name="Cheng J."/>
            <person name="Dai P."/>
            <person name="Han X."/>
            <person name="Huang E."/>
            <person name="Gao Y."/>
            <person name="Liu J."/>
            <person name="Shao H."/>
            <person name="Ye R."/>
            <person name="Li L."/>
            <person name="Wei W."/>
            <person name="Wang X."/>
            <person name="Wang C."/>
            <person name="Yang T."/>
            <person name="Huo Q."/>
            <person name="Li W."/>
            <person name="Guo W."/>
            <person name="Chen H."/>
            <person name="Zhou L."/>
            <person name="Ni X."/>
            <person name="Tian J."/>
            <person name="Zhou Y."/>
            <person name="Sheng Y."/>
            <person name="Liu T."/>
            <person name="Pan Y."/>
            <person name="Xia L."/>
            <person name="Li J."/>
            <person name="Zhao F."/>
            <person name="Cao W."/>
        </authorList>
    </citation>
    <scope>NUCLEOTIDE SEQUENCE</scope>
    <source>
        <strain evidence="1">Hyas-2018</strain>
    </source>
</reference>